<evidence type="ECO:0000313" key="9">
    <source>
        <dbReference type="Proteomes" id="UP000182258"/>
    </source>
</evidence>
<dbReference type="STRING" id="728005.SAMN04488059_10385"/>
<evidence type="ECO:0000313" key="7">
    <source>
        <dbReference type="EMBL" id="SFC23072.1"/>
    </source>
</evidence>
<dbReference type="GO" id="GO:0012505">
    <property type="term" value="C:endomembrane system"/>
    <property type="evidence" value="ECO:0007669"/>
    <property type="project" value="UniProtKB-SubCell"/>
</dbReference>
<keyword evidence="7" id="KW-0067">ATP-binding</keyword>
<dbReference type="AlphaFoldDB" id="A0A0F5PXB4"/>
<dbReference type="Pfam" id="PF13379">
    <property type="entry name" value="NMT1_2"/>
    <property type="match status" value="1"/>
</dbReference>
<keyword evidence="7" id="KW-0547">Nucleotide-binding</keyword>
<dbReference type="PANTHER" id="PTHR30024">
    <property type="entry name" value="ALIPHATIC SULFONATES-BINDING PROTEIN-RELATED"/>
    <property type="match status" value="1"/>
</dbReference>
<evidence type="ECO:0000256" key="4">
    <source>
        <dbReference type="ARBA" id="ARBA00022519"/>
    </source>
</evidence>
<evidence type="ECO:0000256" key="2">
    <source>
        <dbReference type="ARBA" id="ARBA00022448"/>
    </source>
</evidence>
<dbReference type="Proteomes" id="UP000182258">
    <property type="component" value="Unassembled WGS sequence"/>
</dbReference>
<reference evidence="6 8" key="1">
    <citation type="submission" date="2015-03" db="EMBL/GenBank/DDBJ databases">
        <authorList>
            <person name="Lepp D."/>
            <person name="Hassan Y.I."/>
            <person name="Li X.-Z."/>
            <person name="Zhou T."/>
        </authorList>
    </citation>
    <scope>NUCLEOTIDE SEQUENCE [LARGE SCALE GENOMIC DNA]</scope>
    <source>
        <strain evidence="6 8">Cr7-05</strain>
    </source>
</reference>
<dbReference type="Gene3D" id="3.40.190.10">
    <property type="entry name" value="Periplasmic binding protein-like II"/>
    <property type="match status" value="2"/>
</dbReference>
<dbReference type="OrthoDB" id="570524at2"/>
<evidence type="ECO:0000313" key="8">
    <source>
        <dbReference type="Proteomes" id="UP000033519"/>
    </source>
</evidence>
<keyword evidence="4" id="KW-0997">Cell inner membrane</keyword>
<dbReference type="PATRIC" id="fig|728005.3.peg.4684"/>
<dbReference type="SUPFAM" id="SSF53850">
    <property type="entry name" value="Periplasmic binding protein-like II"/>
    <property type="match status" value="1"/>
</dbReference>
<dbReference type="InterPro" id="IPR044527">
    <property type="entry name" value="NrtA/CpmA_ABC-bd_dom"/>
</dbReference>
<keyword evidence="8" id="KW-1185">Reference proteome</keyword>
<evidence type="ECO:0000313" key="6">
    <source>
        <dbReference type="EMBL" id="KKC33307.1"/>
    </source>
</evidence>
<dbReference type="EMBL" id="LAPV01000093">
    <property type="protein sequence ID" value="KKC33307.1"/>
    <property type="molecule type" value="Genomic_DNA"/>
</dbReference>
<protein>
    <submittedName>
        <fullName evidence="7">NitT/TauT family transport system ATP-binding protein</fullName>
    </submittedName>
    <submittedName>
        <fullName evidence="6">Nitrate transporter</fullName>
    </submittedName>
</protein>
<comment type="subcellular location">
    <subcellularLocation>
        <location evidence="1">Endomembrane system</location>
    </subcellularLocation>
</comment>
<dbReference type="PANTHER" id="PTHR30024:SF43">
    <property type="entry name" value="BLL4572 PROTEIN"/>
    <property type="match status" value="1"/>
</dbReference>
<dbReference type="CDD" id="cd13553">
    <property type="entry name" value="PBP2_NrtA_CpmA_like"/>
    <property type="match status" value="1"/>
</dbReference>
<proteinExistence type="predicted"/>
<dbReference type="RefSeq" id="WP_046170792.1">
    <property type="nucleotide sequence ID" value="NZ_FOMB01000003.1"/>
</dbReference>
<keyword evidence="3" id="KW-1003">Cell membrane</keyword>
<name>A0A0F5PXB4_9HYPH</name>
<evidence type="ECO:0000256" key="1">
    <source>
        <dbReference type="ARBA" id="ARBA00004308"/>
    </source>
</evidence>
<keyword evidence="5" id="KW-0472">Membrane</keyword>
<gene>
    <name evidence="7" type="ORF">SAMN04488059_10385</name>
    <name evidence="6" type="ORF">WH91_09790</name>
</gene>
<keyword evidence="2" id="KW-0813">Transport</keyword>
<organism evidence="7 9">
    <name type="scientific">Devosia psychrophila</name>
    <dbReference type="NCBI Taxonomy" id="728005"/>
    <lineage>
        <taxon>Bacteria</taxon>
        <taxon>Pseudomonadati</taxon>
        <taxon>Pseudomonadota</taxon>
        <taxon>Alphaproteobacteria</taxon>
        <taxon>Hyphomicrobiales</taxon>
        <taxon>Devosiaceae</taxon>
        <taxon>Devosia</taxon>
    </lineage>
</organism>
<evidence type="ECO:0000256" key="5">
    <source>
        <dbReference type="ARBA" id="ARBA00023136"/>
    </source>
</evidence>
<dbReference type="Proteomes" id="UP000033519">
    <property type="component" value="Unassembled WGS sequence"/>
</dbReference>
<sequence>MSTTRLTAGFLPLFDSALLVLARERGFAEAEGLDINLVRETSWANIRDRAAIGHFEIAQMLAPMPLAASLGLTPIPTPMITPVVLGLGNNCVTVSDTLWQAMLAEGAPGNLVAGLTGLALARVVAASPRKLRFGVVHQTSSHNYELRYWLAASGVHPDRDVEIVVLPPPLLPDALGAGGIDGYCVGEPWNSVGVATKGAHIATVKASIWQSSPDKVIGMRASWAEQHPELVSAVIRAIYHAGAWCADPANHDEAAHIMAGPAYLDQPVSLVRRALSGALDTGAGVSQTVPGFFVPHASAANFPWQSHALWYYSQMVRWGELKGSPQSAAIAAASFRPDLYRAALAPLGVDLPLADSKIEGARQQPEQIAGAPSPVAMLPDRFFDGAVFDHDQLGAYMARQQQADLPAT</sequence>
<dbReference type="GO" id="GO:0005524">
    <property type="term" value="F:ATP binding"/>
    <property type="evidence" value="ECO:0007669"/>
    <property type="project" value="UniProtKB-KW"/>
</dbReference>
<evidence type="ECO:0000256" key="3">
    <source>
        <dbReference type="ARBA" id="ARBA00022475"/>
    </source>
</evidence>
<dbReference type="EMBL" id="FOMB01000003">
    <property type="protein sequence ID" value="SFC23072.1"/>
    <property type="molecule type" value="Genomic_DNA"/>
</dbReference>
<reference evidence="7 9" key="2">
    <citation type="submission" date="2016-10" db="EMBL/GenBank/DDBJ databases">
        <authorList>
            <person name="de Groot N.N."/>
        </authorList>
    </citation>
    <scope>NUCLEOTIDE SEQUENCE [LARGE SCALE GENOMIC DNA]</scope>
    <source>
        <strain evidence="7 9">CGMCC 1.10210</strain>
    </source>
</reference>
<accession>A0A0F5PXB4</accession>